<dbReference type="RefSeq" id="WP_346028506.1">
    <property type="nucleotide sequence ID" value="NZ_BAAAON010000003.1"/>
</dbReference>
<keyword evidence="5" id="KW-1185">Reference proteome</keyword>
<gene>
    <name evidence="4" type="ORF">GCM10009784_25840</name>
</gene>
<dbReference type="InterPro" id="IPR000979">
    <property type="entry name" value="Phosphodiesterase_MJ0936/Vps29"/>
</dbReference>
<feature type="domain" description="Calcineurin-like phosphoesterase" evidence="3">
    <location>
        <begin position="4"/>
        <end position="154"/>
    </location>
</feature>
<dbReference type="NCBIfam" id="TIGR00040">
    <property type="entry name" value="yfcE"/>
    <property type="match status" value="1"/>
</dbReference>
<evidence type="ECO:0000256" key="1">
    <source>
        <dbReference type="ARBA" id="ARBA00008950"/>
    </source>
</evidence>
<dbReference type="InterPro" id="IPR024654">
    <property type="entry name" value="Calcineurin-like_PHP_lpxH"/>
</dbReference>
<reference evidence="4 5" key="1">
    <citation type="journal article" date="2019" name="Int. J. Syst. Evol. Microbiol.">
        <title>The Global Catalogue of Microorganisms (GCM) 10K type strain sequencing project: providing services to taxonomists for standard genome sequencing and annotation.</title>
        <authorList>
            <consortium name="The Broad Institute Genomics Platform"/>
            <consortium name="The Broad Institute Genome Sequencing Center for Infectious Disease"/>
            <person name="Wu L."/>
            <person name="Ma J."/>
        </authorList>
    </citation>
    <scope>NUCLEOTIDE SEQUENCE [LARGE SCALE GENOMIC DNA]</scope>
    <source>
        <strain evidence="4 5">JCM 14917</strain>
    </source>
</reference>
<name>A0ABN3B094_9MICC</name>
<protein>
    <recommendedName>
        <fullName evidence="2">Phosphoesterase</fullName>
        <ecNumber evidence="2">3.1.4.-</ecNumber>
    </recommendedName>
</protein>
<evidence type="ECO:0000259" key="3">
    <source>
        <dbReference type="Pfam" id="PF12850"/>
    </source>
</evidence>
<dbReference type="EC" id="3.1.4.-" evidence="2"/>
<comment type="caution">
    <text evidence="4">The sequence shown here is derived from an EMBL/GenBank/DDBJ whole genome shotgun (WGS) entry which is preliminary data.</text>
</comment>
<accession>A0ABN3B094</accession>
<evidence type="ECO:0000256" key="2">
    <source>
        <dbReference type="RuleBase" id="RU362039"/>
    </source>
</evidence>
<dbReference type="SUPFAM" id="SSF56300">
    <property type="entry name" value="Metallo-dependent phosphatases"/>
    <property type="match status" value="1"/>
</dbReference>
<proteinExistence type="inferred from homology"/>
<dbReference type="EMBL" id="BAAAON010000003">
    <property type="protein sequence ID" value="GAA2176995.1"/>
    <property type="molecule type" value="Genomic_DNA"/>
</dbReference>
<dbReference type="Proteomes" id="UP001500974">
    <property type="component" value="Unassembled WGS sequence"/>
</dbReference>
<organism evidence="4 5">
    <name type="scientific">Arthrobacter parietis</name>
    <dbReference type="NCBI Taxonomy" id="271434"/>
    <lineage>
        <taxon>Bacteria</taxon>
        <taxon>Bacillati</taxon>
        <taxon>Actinomycetota</taxon>
        <taxon>Actinomycetes</taxon>
        <taxon>Micrococcales</taxon>
        <taxon>Micrococcaceae</taxon>
        <taxon>Arthrobacter</taxon>
    </lineage>
</organism>
<evidence type="ECO:0000313" key="4">
    <source>
        <dbReference type="EMBL" id="GAA2176995.1"/>
    </source>
</evidence>
<dbReference type="InterPro" id="IPR029052">
    <property type="entry name" value="Metallo-depent_PP-like"/>
</dbReference>
<comment type="similarity">
    <text evidence="1 2">Belongs to the metallophosphoesterase superfamily. YfcE family.</text>
</comment>
<dbReference type="Gene3D" id="3.60.21.10">
    <property type="match status" value="1"/>
</dbReference>
<sequence length="175" mass="19491">MASRLLIIADTHVPKRARRLPPEVWEEAEAADVVVHAGDWVNVELLDELEHRTQRLIGVYGNNDGADLRARLPEIARADIEGIRFAVIHETGAATNREKRMDAMFSDVDVLVFGHSHIPWDTTTPNGMRLLNPGSPTDRRRQPNCTFLTAQADDGVLSEVRLRSIPARSSGRLQG</sequence>
<dbReference type="PANTHER" id="PTHR11124">
    <property type="entry name" value="VACUOLAR SORTING PROTEIN VPS29"/>
    <property type="match status" value="1"/>
</dbReference>
<dbReference type="Pfam" id="PF12850">
    <property type="entry name" value="Metallophos_2"/>
    <property type="match status" value="1"/>
</dbReference>
<comment type="cofactor">
    <cofactor evidence="2">
        <name>a divalent metal cation</name>
        <dbReference type="ChEBI" id="CHEBI:60240"/>
    </cofactor>
</comment>
<keyword evidence="2" id="KW-0479">Metal-binding</keyword>
<evidence type="ECO:0000313" key="5">
    <source>
        <dbReference type="Proteomes" id="UP001500974"/>
    </source>
</evidence>